<dbReference type="PANTHER" id="PTHR42679">
    <property type="entry name" value="S-METHYL-5'-THIOADENOSINE PHOSPHORYLASE"/>
    <property type="match status" value="1"/>
</dbReference>
<dbReference type="Pfam" id="PF01048">
    <property type="entry name" value="PNP_UDP_1"/>
    <property type="match status" value="1"/>
</dbReference>
<name>A0A0B6Y7C6_9EUPU</name>
<proteinExistence type="inferred from homology"/>
<keyword evidence="1 4" id="KW-0328">Glycosyltransferase</keyword>
<dbReference type="GO" id="GO:0005829">
    <property type="term" value="C:cytosol"/>
    <property type="evidence" value="ECO:0007669"/>
    <property type="project" value="TreeGrafter"/>
</dbReference>
<feature type="site" description="Important for substrate specificity" evidence="4">
    <location>
        <position position="227"/>
    </location>
</feature>
<dbReference type="GO" id="GO:0019509">
    <property type="term" value="P:L-methionine salvage from methylthioadenosine"/>
    <property type="evidence" value="ECO:0007669"/>
    <property type="project" value="UniProtKB-UniRule"/>
</dbReference>
<dbReference type="EC" id="2.4.2.28" evidence="4"/>
<evidence type="ECO:0000256" key="4">
    <source>
        <dbReference type="HAMAP-Rule" id="MF_03155"/>
    </source>
</evidence>
<accession>A0A0B6Y7C6</accession>
<protein>
    <recommendedName>
        <fullName evidence="4">S-methyl-5'-thioadenosine phosphorylase</fullName>
        <ecNumber evidence="4">2.4.2.28</ecNumber>
    </recommendedName>
    <alternativeName>
        <fullName evidence="4">5'-methylthioadenosine phosphorylase</fullName>
        <shortName evidence="4">MTA phosphorylase</shortName>
        <shortName evidence="4">MTAP</shortName>
        <shortName evidence="4">MTAPase</shortName>
    </alternativeName>
</protein>
<feature type="domain" description="Nucleoside phosphorylase" evidence="5">
    <location>
        <begin position="5"/>
        <end position="246"/>
    </location>
</feature>
<evidence type="ECO:0000259" key="5">
    <source>
        <dbReference type="Pfam" id="PF01048"/>
    </source>
</evidence>
<comment type="subunit">
    <text evidence="4">Homotrimer.</text>
</comment>
<evidence type="ECO:0000256" key="3">
    <source>
        <dbReference type="ARBA" id="ARBA00022726"/>
    </source>
</evidence>
<comment type="catalytic activity">
    <reaction evidence="4">
        <text>S-methyl-5'-thioadenosine + phosphate = 5-(methylsulfanyl)-alpha-D-ribose 1-phosphate + adenine</text>
        <dbReference type="Rhea" id="RHEA:11852"/>
        <dbReference type="ChEBI" id="CHEBI:16708"/>
        <dbReference type="ChEBI" id="CHEBI:17509"/>
        <dbReference type="ChEBI" id="CHEBI:43474"/>
        <dbReference type="ChEBI" id="CHEBI:58533"/>
        <dbReference type="EC" id="2.4.2.28"/>
    </reaction>
</comment>
<dbReference type="EMBL" id="HACG01005397">
    <property type="protein sequence ID" value="CEK52262.1"/>
    <property type="molecule type" value="Transcribed_RNA"/>
</dbReference>
<feature type="binding site" evidence="4">
    <location>
        <position position="191"/>
    </location>
    <ligand>
        <name>phosphate</name>
        <dbReference type="ChEBI" id="CHEBI:43474"/>
    </ligand>
</feature>
<evidence type="ECO:0000313" key="6">
    <source>
        <dbReference type="EMBL" id="CEK52262.1"/>
    </source>
</evidence>
<keyword evidence="3 4" id="KW-0660">Purine salvage</keyword>
<gene>
    <name evidence="6" type="primary">ORF16095</name>
</gene>
<comment type="subcellular location">
    <subcellularLocation>
        <location evidence="4">Cytoplasm</location>
    </subcellularLocation>
    <subcellularLocation>
        <location evidence="4">Nucleus</location>
    </subcellularLocation>
</comment>
<dbReference type="SUPFAM" id="SSF53167">
    <property type="entry name" value="Purine and uridine phosphorylases"/>
    <property type="match status" value="1"/>
</dbReference>
<comment type="caution">
    <text evidence="4">Lacks conserved residue(s) required for the propagation of feature annotation.</text>
</comment>
<dbReference type="InterPro" id="IPR000845">
    <property type="entry name" value="Nucleoside_phosphorylase_d"/>
</dbReference>
<dbReference type="GO" id="GO:0006166">
    <property type="term" value="P:purine ribonucleoside salvage"/>
    <property type="evidence" value="ECO:0007669"/>
    <property type="project" value="UniProtKB-KW"/>
</dbReference>
<dbReference type="HAMAP" id="MF_01963">
    <property type="entry name" value="MTAP"/>
    <property type="match status" value="1"/>
</dbReference>
<feature type="binding site" evidence="4">
    <location>
        <position position="12"/>
    </location>
    <ligand>
        <name>phosphate</name>
        <dbReference type="ChEBI" id="CHEBI:43474"/>
    </ligand>
</feature>
<feature type="binding site" evidence="4">
    <location>
        <begin position="214"/>
        <end position="216"/>
    </location>
    <ligand>
        <name>substrate</name>
    </ligand>
</feature>
<keyword evidence="2 4" id="KW-0808">Transferase</keyword>
<dbReference type="AlphaFoldDB" id="A0A0B6Y7C6"/>
<dbReference type="Gene3D" id="3.40.50.1580">
    <property type="entry name" value="Nucleoside phosphorylase domain"/>
    <property type="match status" value="1"/>
</dbReference>
<comment type="function">
    <text evidence="4">Catalyzes the reversible phosphorylation of S-methyl-5'-thioadenosine (MTA) to adenine and 5-methylthioribose-1-phosphate. Involved in the breakdown of MTA, a major by-product of polyamine biosynthesis. Responsible for the first step in the methionine salvage pathway after MTA has been generated from S-adenosylmethionine. Has broad substrate specificity with 6-aminopurine nucleosides as preferred substrates.</text>
</comment>
<reference evidence="6" key="1">
    <citation type="submission" date="2014-12" db="EMBL/GenBank/DDBJ databases">
        <title>Insight into the proteome of Arion vulgaris.</title>
        <authorList>
            <person name="Aradska J."/>
            <person name="Bulat T."/>
            <person name="Smidak R."/>
            <person name="Sarate P."/>
            <person name="Gangsoo J."/>
            <person name="Sialana F."/>
            <person name="Bilban M."/>
            <person name="Lubec G."/>
        </authorList>
    </citation>
    <scope>NUCLEOTIDE SEQUENCE</scope>
    <source>
        <tissue evidence="6">Skin</tissue>
    </source>
</reference>
<dbReference type="InterPro" id="IPR035994">
    <property type="entry name" value="Nucleoside_phosphorylase_sf"/>
</dbReference>
<dbReference type="InterPro" id="IPR010044">
    <property type="entry name" value="MTAP"/>
</dbReference>
<comment type="pathway">
    <text evidence="4">Amino-acid biosynthesis; L-methionine biosynthesis via salvage pathway; S-methyl-5-thio-alpha-D-ribose 1-phosphate from S-methyl-5'-thioadenosine (phosphorylase route): step 1/1.</text>
</comment>
<comment type="similarity">
    <text evidence="4">Belongs to the PNP/MTAP phosphorylase family. MTAP subfamily.</text>
</comment>
<dbReference type="PANTHER" id="PTHR42679:SF2">
    <property type="entry name" value="S-METHYL-5'-THIOADENOSINE PHOSPHORYLASE"/>
    <property type="match status" value="1"/>
</dbReference>
<dbReference type="UniPathway" id="UPA00904">
    <property type="reaction ID" value="UER00873"/>
</dbReference>
<dbReference type="GO" id="GO:0017061">
    <property type="term" value="F:S-methyl-5-thioadenosine phosphorylase activity"/>
    <property type="evidence" value="ECO:0007669"/>
    <property type="project" value="UniProtKB-UniRule"/>
</dbReference>
<evidence type="ECO:0000256" key="1">
    <source>
        <dbReference type="ARBA" id="ARBA00022676"/>
    </source>
</evidence>
<keyword evidence="4" id="KW-0963">Cytoplasm</keyword>
<sequence length="274" mass="30631">MSKIKIGIIGGSGLGDLNFLENRQEKTVITPFGTPSDVIVVGTYRSVECVFLARHGKEHSIVPSEVNYRANVWALKEEGCTHIVATTTCRSLQGYIHPGDIILIHDFLDRTTARKQSFYDGTLKDFQGISHVSMNEPFCPLTRAILASSIKSLGYPFHERGTVITVEGPRFSTWAESRLWREWRADVTNMSTVPEVVLAKEAGLLYASLALVADYDTWRDDHEALHAEQAVKTYKEVAEKACKVILCAIPKFVNADWEEAITKSKDIARLSIMK</sequence>
<feature type="site" description="Important for substrate specificity" evidence="4">
    <location>
        <position position="172"/>
    </location>
</feature>
<evidence type="ECO:0000256" key="2">
    <source>
        <dbReference type="ARBA" id="ARBA00022679"/>
    </source>
</evidence>
<feature type="binding site" evidence="4">
    <location>
        <position position="190"/>
    </location>
    <ligand>
        <name>substrate</name>
    </ligand>
</feature>
<dbReference type="CDD" id="cd09010">
    <property type="entry name" value="MTAP_SsMTAPII_like_MTIP"/>
    <property type="match status" value="1"/>
</dbReference>
<feature type="binding site" evidence="4">
    <location>
        <begin position="54"/>
        <end position="55"/>
    </location>
    <ligand>
        <name>phosphate</name>
        <dbReference type="ChEBI" id="CHEBI:43474"/>
    </ligand>
</feature>
<organism evidence="6">
    <name type="scientific">Arion vulgaris</name>
    <dbReference type="NCBI Taxonomy" id="1028688"/>
    <lineage>
        <taxon>Eukaryota</taxon>
        <taxon>Metazoa</taxon>
        <taxon>Spiralia</taxon>
        <taxon>Lophotrochozoa</taxon>
        <taxon>Mollusca</taxon>
        <taxon>Gastropoda</taxon>
        <taxon>Heterobranchia</taxon>
        <taxon>Euthyneura</taxon>
        <taxon>Panpulmonata</taxon>
        <taxon>Eupulmonata</taxon>
        <taxon>Stylommatophora</taxon>
        <taxon>Helicina</taxon>
        <taxon>Arionoidea</taxon>
        <taxon>Arionidae</taxon>
        <taxon>Arion</taxon>
    </lineage>
</organism>
<keyword evidence="4" id="KW-0539">Nucleus</keyword>
<dbReference type="GO" id="GO:0005634">
    <property type="term" value="C:nucleus"/>
    <property type="evidence" value="ECO:0007669"/>
    <property type="project" value="UniProtKB-SubCell"/>
</dbReference>